<dbReference type="InterPro" id="IPR000259">
    <property type="entry name" value="Adhesion_dom_fimbrial"/>
</dbReference>
<evidence type="ECO:0000259" key="2">
    <source>
        <dbReference type="Pfam" id="PF00419"/>
    </source>
</evidence>
<dbReference type="SUPFAM" id="SSF49401">
    <property type="entry name" value="Bacterial adhesins"/>
    <property type="match status" value="1"/>
</dbReference>
<dbReference type="InterPro" id="IPR050263">
    <property type="entry name" value="Bact_Fimbrial_Adh_Pro"/>
</dbReference>
<dbReference type="PANTHER" id="PTHR33420">
    <property type="entry name" value="FIMBRIAL SUBUNIT ELFA-RELATED"/>
    <property type="match status" value="1"/>
</dbReference>
<dbReference type="Proteomes" id="UP001165275">
    <property type="component" value="Unassembled WGS sequence"/>
</dbReference>
<evidence type="ECO:0000256" key="1">
    <source>
        <dbReference type="SAM" id="SignalP"/>
    </source>
</evidence>
<sequence>MRKQLYILCLLALASSRIVQAADSTISITGYVKDNACSVAPGSQNFVVDLLSNAAKQLHQVGATTPMVPFSIVFDKCGGSAIAVKVGFTGGADSDNTTLLKLDGGGGAAGGMGIQILDSSGNAIALNDVSSMLNWSTLTAGQSNTLHFSARLMATRTPVTAGLVSATANFTLEFQ</sequence>
<feature type="chain" id="PRO_5046349009" evidence="1">
    <location>
        <begin position="22"/>
        <end position="175"/>
    </location>
</feature>
<accession>A0ABT0K6X8</accession>
<dbReference type="InterPro" id="IPR008966">
    <property type="entry name" value="Adhesion_dom_sf"/>
</dbReference>
<gene>
    <name evidence="3" type="ORF">KAJ71_01745</name>
</gene>
<dbReference type="Gene3D" id="2.60.40.1090">
    <property type="entry name" value="Fimbrial-type adhesion domain"/>
    <property type="match status" value="1"/>
</dbReference>
<protein>
    <submittedName>
        <fullName evidence="3">Type 1 fimbrial protein</fullName>
    </submittedName>
</protein>
<evidence type="ECO:0000313" key="3">
    <source>
        <dbReference type="EMBL" id="MCL1027773.1"/>
    </source>
</evidence>
<feature type="signal peptide" evidence="1">
    <location>
        <begin position="1"/>
        <end position="21"/>
    </location>
</feature>
<dbReference type="InterPro" id="IPR036937">
    <property type="entry name" value="Adhesion_dom_fimbrial_sf"/>
</dbReference>
<evidence type="ECO:0000313" key="4">
    <source>
        <dbReference type="Proteomes" id="UP001165275"/>
    </source>
</evidence>
<reference evidence="3" key="1">
    <citation type="submission" date="2021-04" db="EMBL/GenBank/DDBJ databases">
        <title>Genome sequence of Serratia sp. arafor3.</title>
        <authorList>
            <person name="Besaury L."/>
        </authorList>
    </citation>
    <scope>NUCLEOTIDE SEQUENCE</scope>
    <source>
        <strain evidence="3">Arafor3</strain>
    </source>
</reference>
<dbReference type="PANTHER" id="PTHR33420:SF25">
    <property type="entry name" value="PROTEIN FIMF"/>
    <property type="match status" value="1"/>
</dbReference>
<dbReference type="EMBL" id="JAGQDC010000001">
    <property type="protein sequence ID" value="MCL1027773.1"/>
    <property type="molecule type" value="Genomic_DNA"/>
</dbReference>
<comment type="caution">
    <text evidence="3">The sequence shown here is derived from an EMBL/GenBank/DDBJ whole genome shotgun (WGS) entry which is preliminary data.</text>
</comment>
<dbReference type="Pfam" id="PF00419">
    <property type="entry name" value="Fimbrial"/>
    <property type="match status" value="1"/>
</dbReference>
<feature type="domain" description="Fimbrial-type adhesion" evidence="2">
    <location>
        <begin position="26"/>
        <end position="175"/>
    </location>
</feature>
<organism evidence="3 4">
    <name type="scientific">Serratia silvae</name>
    <dbReference type="NCBI Taxonomy" id="2824122"/>
    <lineage>
        <taxon>Bacteria</taxon>
        <taxon>Pseudomonadati</taxon>
        <taxon>Pseudomonadota</taxon>
        <taxon>Gammaproteobacteria</taxon>
        <taxon>Enterobacterales</taxon>
        <taxon>Yersiniaceae</taxon>
        <taxon>Serratia</taxon>
    </lineage>
</organism>
<dbReference type="RefSeq" id="WP_248944094.1">
    <property type="nucleotide sequence ID" value="NZ_CBCSGY010000089.1"/>
</dbReference>
<name>A0ABT0K6X8_9GAMM</name>
<keyword evidence="4" id="KW-1185">Reference proteome</keyword>
<keyword evidence="1" id="KW-0732">Signal</keyword>
<proteinExistence type="predicted"/>